<organism evidence="3 4">
    <name type="scientific">Stylonychia lemnae</name>
    <name type="common">Ciliate</name>
    <dbReference type="NCBI Taxonomy" id="5949"/>
    <lineage>
        <taxon>Eukaryota</taxon>
        <taxon>Sar</taxon>
        <taxon>Alveolata</taxon>
        <taxon>Ciliophora</taxon>
        <taxon>Intramacronucleata</taxon>
        <taxon>Spirotrichea</taxon>
        <taxon>Stichotrichia</taxon>
        <taxon>Sporadotrichida</taxon>
        <taxon>Oxytrichidae</taxon>
        <taxon>Stylonychinae</taxon>
        <taxon>Stylonychia</taxon>
    </lineage>
</organism>
<evidence type="ECO:0000256" key="2">
    <source>
        <dbReference type="SAM" id="MobiDB-lite"/>
    </source>
</evidence>
<evidence type="ECO:0000313" key="3">
    <source>
        <dbReference type="EMBL" id="CDW79361.1"/>
    </source>
</evidence>
<accession>A0A078ABY0</accession>
<feature type="coiled-coil region" evidence="1">
    <location>
        <begin position="499"/>
        <end position="526"/>
    </location>
</feature>
<dbReference type="InParanoid" id="A0A078ABY0"/>
<dbReference type="OrthoDB" id="287623at2759"/>
<reference evidence="3 4" key="1">
    <citation type="submission" date="2014-06" db="EMBL/GenBank/DDBJ databases">
        <authorList>
            <person name="Swart Estienne"/>
        </authorList>
    </citation>
    <scope>NUCLEOTIDE SEQUENCE [LARGE SCALE GENOMIC DNA]</scope>
    <source>
        <strain evidence="3 4">130c</strain>
    </source>
</reference>
<evidence type="ECO:0000313" key="4">
    <source>
        <dbReference type="Proteomes" id="UP000039865"/>
    </source>
</evidence>
<keyword evidence="1" id="KW-0175">Coiled coil</keyword>
<proteinExistence type="predicted"/>
<protein>
    <submittedName>
        <fullName evidence="3">Uncharacterized protein</fullName>
    </submittedName>
</protein>
<dbReference type="EMBL" id="CCKQ01007925">
    <property type="protein sequence ID" value="CDW79361.1"/>
    <property type="molecule type" value="Genomic_DNA"/>
</dbReference>
<feature type="compositionally biased region" description="Polar residues" evidence="2">
    <location>
        <begin position="1"/>
        <end position="31"/>
    </location>
</feature>
<evidence type="ECO:0000256" key="1">
    <source>
        <dbReference type="SAM" id="Coils"/>
    </source>
</evidence>
<gene>
    <name evidence="3" type="primary">Contig6264.g6699</name>
    <name evidence="3" type="ORF">STYLEM_8348</name>
</gene>
<sequence length="886" mass="103165">MSKTSKVTSYQRPIQTQQSTTATLHTSTSRSPQKKKPVSPTKVTLYNRATAQQIIPQQPLMAMHSITSSANSSTILMSTHFENLPVYKHDDNLDFNEMIQGMGPLLEEENEDQNHSNQNFLNYEMEDEARFTESAYYSEKKPGPNAPNQTTSFAHSLIKSHVAEIISTNSMQPPVFYNQYFGNEEEKEYENLIVEEVEKLENVQVYDDETQIYHPMETSDVIDTDQGNVLGSKTNLRDLGPAFKQIHETGFEIQHSVYPNRYGSNAVDDLIHEEIKIQEMKQSAISGANIQDEESYEEYKTEYSDRKNKIKNLAEEFQINQQKRQKFSIRARQLMEERYGQSKTVTSTHRPELSKEMIEIRMFKKSVYYKAIEQAALLGEDMIIRDASNGKFDLDSDEGQTICKNYLGTIERFFLILQIKTANRSYREKFSKAYKVLYTEEQLCFLTEILDSAQEGFPYLWVNGEKYVFSKDVLDSGQALFLHFCKLRNFIGSFNKRLANDEIREVKVLNAKKQKLEEMIELLDQKWTHYEQCYVFELMVIETDARRFIVDAISIENEVSDFETSQKQKGVFFLQHSKEFNDMREKLVQKMCEINAVANTQGKGRDDFKLDVLNRAEEIYRKISPNQSCAVRKLADQIKQTFHTFRVLIRKYNENVEVVDPQLKNNSELVEVLNDWEKAWTLGKEHLMDSFKCQQLVEFSQVIESTADKHKYFQEQLDCKEADIFMTIPCLLILKSLEDETQNNTNQPIMTQDKNICKRFLPSMFKEGEENTKKYNELKSEYTRLKNQHCGMTSFIIKSNSLKNGKSPILQKDKTIAHKRSASYEFYNELEKLVLGVQNETQPNSGSQKSIEFQKIQQYIMYLGMELSRHNPSEWNEFMTACIGIN</sequence>
<feature type="region of interest" description="Disordered" evidence="2">
    <location>
        <begin position="1"/>
        <end position="41"/>
    </location>
</feature>
<dbReference type="AlphaFoldDB" id="A0A078ABY0"/>
<keyword evidence="4" id="KW-1185">Reference proteome</keyword>
<name>A0A078ABY0_STYLE</name>
<dbReference type="Proteomes" id="UP000039865">
    <property type="component" value="Unassembled WGS sequence"/>
</dbReference>